<feature type="transmembrane region" description="Helical" evidence="1">
    <location>
        <begin position="198"/>
        <end position="215"/>
    </location>
</feature>
<organism evidence="2 3">
    <name type="scientific">Streptomyces yangpuensis</name>
    <dbReference type="NCBI Taxonomy" id="1648182"/>
    <lineage>
        <taxon>Bacteria</taxon>
        <taxon>Bacillati</taxon>
        <taxon>Actinomycetota</taxon>
        <taxon>Actinomycetes</taxon>
        <taxon>Kitasatosporales</taxon>
        <taxon>Streptomycetaceae</taxon>
        <taxon>Streptomyces</taxon>
    </lineage>
</organism>
<evidence type="ECO:0000256" key="1">
    <source>
        <dbReference type="SAM" id="Phobius"/>
    </source>
</evidence>
<feature type="transmembrane region" description="Helical" evidence="1">
    <location>
        <begin position="62"/>
        <end position="80"/>
    </location>
</feature>
<keyword evidence="1" id="KW-1133">Transmembrane helix</keyword>
<evidence type="ECO:0000313" key="3">
    <source>
        <dbReference type="Proteomes" id="UP001057738"/>
    </source>
</evidence>
<reference evidence="2" key="1">
    <citation type="submission" date="2022-08" db="EMBL/GenBank/DDBJ databases">
        <authorList>
            <person name="Tian L."/>
        </authorList>
    </citation>
    <scope>NUCLEOTIDE SEQUENCE</scope>
    <source>
        <strain evidence="2">CM253</strain>
    </source>
</reference>
<evidence type="ECO:0008006" key="4">
    <source>
        <dbReference type="Google" id="ProtNLM"/>
    </source>
</evidence>
<keyword evidence="1" id="KW-0812">Transmembrane</keyword>
<evidence type="ECO:0000313" key="2">
    <source>
        <dbReference type="EMBL" id="UUY48588.1"/>
    </source>
</evidence>
<dbReference type="EMBL" id="CP102514">
    <property type="protein sequence ID" value="UUY48588.1"/>
    <property type="molecule type" value="Genomic_DNA"/>
</dbReference>
<proteinExistence type="predicted"/>
<dbReference type="Proteomes" id="UP001057738">
    <property type="component" value="Chromosome"/>
</dbReference>
<sequence>MTTPSEPDATNADPVVLDLRASVADMRSTARWIVGAAAAAGSLLLAGGPLTVVGKLHHVGDAVVAAAGLLMALLGVAWAIHRTSQVLTPRVATFDDLGRPALRGLRELIDRSPGDFYGPFSPDPVALQEERTLRTAVCTRLTAALVHEDDATRRRTLEHALAVARGNASLAERTQRRLLTWIHAWQVREALRTARRDTFVASLAVVLGAALFFTAPGTTSKAPAPVRICISTASPPPPPLLGDPCAR</sequence>
<feature type="transmembrane region" description="Helical" evidence="1">
    <location>
        <begin position="30"/>
        <end position="50"/>
    </location>
</feature>
<gene>
    <name evidence="2" type="ORF">NRK68_16095</name>
</gene>
<protein>
    <recommendedName>
        <fullName evidence="4">Integral membrane protein</fullName>
    </recommendedName>
</protein>
<accession>A0ABY5PYM1</accession>
<dbReference type="GeneID" id="95575002"/>
<dbReference type="RefSeq" id="WP_183069732.1">
    <property type="nucleotide sequence ID" value="NZ_CP102514.1"/>
</dbReference>
<name>A0ABY5PYM1_9ACTN</name>
<keyword evidence="1" id="KW-0472">Membrane</keyword>
<keyword evidence="3" id="KW-1185">Reference proteome</keyword>